<evidence type="ECO:0000313" key="1">
    <source>
        <dbReference type="EMBL" id="KAL2718658.1"/>
    </source>
</evidence>
<dbReference type="EMBL" id="JAUDFV010000152">
    <property type="protein sequence ID" value="KAL2718658.1"/>
    <property type="molecule type" value="Genomic_DNA"/>
</dbReference>
<dbReference type="Proteomes" id="UP001607302">
    <property type="component" value="Unassembled WGS sequence"/>
</dbReference>
<comment type="caution">
    <text evidence="1">The sequence shown here is derived from an EMBL/GenBank/DDBJ whole genome shotgun (WGS) entry which is preliminary data.</text>
</comment>
<accession>A0ABD2ADI2</accession>
<protein>
    <submittedName>
        <fullName evidence="1">Uncharacterized protein</fullName>
    </submittedName>
</protein>
<evidence type="ECO:0000313" key="2">
    <source>
        <dbReference type="Proteomes" id="UP001607302"/>
    </source>
</evidence>
<organism evidence="1 2">
    <name type="scientific">Vespula squamosa</name>
    <name type="common">Southern yellow jacket</name>
    <name type="synonym">Wasp</name>
    <dbReference type="NCBI Taxonomy" id="30214"/>
    <lineage>
        <taxon>Eukaryota</taxon>
        <taxon>Metazoa</taxon>
        <taxon>Ecdysozoa</taxon>
        <taxon>Arthropoda</taxon>
        <taxon>Hexapoda</taxon>
        <taxon>Insecta</taxon>
        <taxon>Pterygota</taxon>
        <taxon>Neoptera</taxon>
        <taxon>Endopterygota</taxon>
        <taxon>Hymenoptera</taxon>
        <taxon>Apocrita</taxon>
        <taxon>Aculeata</taxon>
        <taxon>Vespoidea</taxon>
        <taxon>Vespidae</taxon>
        <taxon>Vespinae</taxon>
        <taxon>Vespula</taxon>
    </lineage>
</organism>
<sequence length="203" mass="23448">MRKEKGLNRFRFGKNVINFSLCFFPPSSQFSLALRIHWIPSFESYEKGEEEGRRQEERSTKQVAPFVPLYHLRPLFTHFSFQVPAPATGKLSSTLIMRTGFYFSSIDADTISSFTILKENKCDNINSQHFIFIKRSINETAFNGFVLHRTINLHKWLNLSPATDMATACGKYQTAFVAHRQGDKVILVLQKIFIVFHLLVSHK</sequence>
<proteinExistence type="predicted"/>
<dbReference type="AlphaFoldDB" id="A0ABD2ADI2"/>
<name>A0ABD2ADI2_VESSQ</name>
<reference evidence="1 2" key="1">
    <citation type="journal article" date="2024" name="Ann. Entomol. Soc. Am.">
        <title>Genomic analyses of the southern and eastern yellowjacket wasps (Hymenoptera: Vespidae) reveal evolutionary signatures of social life.</title>
        <authorList>
            <person name="Catto M.A."/>
            <person name="Caine P.B."/>
            <person name="Orr S.E."/>
            <person name="Hunt B.G."/>
            <person name="Goodisman M.A.D."/>
        </authorList>
    </citation>
    <scope>NUCLEOTIDE SEQUENCE [LARGE SCALE GENOMIC DNA]</scope>
    <source>
        <strain evidence="1">233</strain>
        <tissue evidence="1">Head and thorax</tissue>
    </source>
</reference>
<gene>
    <name evidence="1" type="ORF">V1478_012534</name>
</gene>
<keyword evidence="2" id="KW-1185">Reference proteome</keyword>